<feature type="compositionally biased region" description="Basic residues" evidence="1">
    <location>
        <begin position="42"/>
        <end position="53"/>
    </location>
</feature>
<dbReference type="EMBL" id="MN739968">
    <property type="protein sequence ID" value="QHT80408.1"/>
    <property type="molecule type" value="Genomic_DNA"/>
</dbReference>
<accession>A0A6C0HIE6</accession>
<evidence type="ECO:0000313" key="2">
    <source>
        <dbReference type="EMBL" id="QHT80408.1"/>
    </source>
</evidence>
<name>A0A6C0HIE6_9ZZZZ</name>
<feature type="compositionally biased region" description="Basic and acidic residues" evidence="1">
    <location>
        <begin position="1"/>
        <end position="21"/>
    </location>
</feature>
<protein>
    <submittedName>
        <fullName evidence="2">Uncharacterized protein</fullName>
    </submittedName>
</protein>
<feature type="compositionally biased region" description="Basic residues" evidence="1">
    <location>
        <begin position="73"/>
        <end position="87"/>
    </location>
</feature>
<evidence type="ECO:0000256" key="1">
    <source>
        <dbReference type="SAM" id="MobiDB-lite"/>
    </source>
</evidence>
<dbReference type="AlphaFoldDB" id="A0A6C0HIE6"/>
<feature type="region of interest" description="Disordered" evidence="1">
    <location>
        <begin position="1"/>
        <end position="101"/>
    </location>
</feature>
<proteinExistence type="predicted"/>
<reference evidence="2" key="1">
    <citation type="journal article" date="2020" name="Nature">
        <title>Giant virus diversity and host interactions through global metagenomics.</title>
        <authorList>
            <person name="Schulz F."/>
            <person name="Roux S."/>
            <person name="Paez-Espino D."/>
            <person name="Jungbluth S."/>
            <person name="Walsh D.A."/>
            <person name="Denef V.J."/>
            <person name="McMahon K.D."/>
            <person name="Konstantinidis K.T."/>
            <person name="Eloe-Fadrosh E.A."/>
            <person name="Kyrpides N.C."/>
            <person name="Woyke T."/>
        </authorList>
    </citation>
    <scope>NUCLEOTIDE SEQUENCE</scope>
    <source>
        <strain evidence="2">GVMAG-M-3300023184-120</strain>
    </source>
</reference>
<feature type="compositionally biased region" description="Basic and acidic residues" evidence="1">
    <location>
        <begin position="88"/>
        <end position="101"/>
    </location>
</feature>
<sequence length="101" mass="12291">MEPRYHPREQGKRLESIEYKKTQKKKKVFPMPSTPYNEKSRSRSNSRSRKGYRKKENFPAPSPPHNEPTPSRSKSRKKREKLHKMRNAHGENEIHRYNFWK</sequence>
<organism evidence="2">
    <name type="scientific">viral metagenome</name>
    <dbReference type="NCBI Taxonomy" id="1070528"/>
    <lineage>
        <taxon>unclassified sequences</taxon>
        <taxon>metagenomes</taxon>
        <taxon>organismal metagenomes</taxon>
    </lineage>
</organism>